<proteinExistence type="predicted"/>
<dbReference type="Gene3D" id="3.40.50.720">
    <property type="entry name" value="NAD(P)-binding Rossmann-like Domain"/>
    <property type="match status" value="1"/>
</dbReference>
<dbReference type="PANTHER" id="PTHR47706">
    <property type="entry name" value="NMRA-LIKE FAMILY PROTEIN"/>
    <property type="match status" value="1"/>
</dbReference>
<keyword evidence="1" id="KW-0521">NADP</keyword>
<dbReference type="Gene3D" id="3.90.25.10">
    <property type="entry name" value="UDP-galactose 4-epimerase, domain 1"/>
    <property type="match status" value="1"/>
</dbReference>
<dbReference type="AlphaFoldDB" id="A0A5C3NJS7"/>
<evidence type="ECO:0000256" key="2">
    <source>
        <dbReference type="ARBA" id="ARBA00023002"/>
    </source>
</evidence>
<gene>
    <name evidence="4" type="ORF">OE88DRAFT_1620998</name>
</gene>
<sequence>MSKQSSILILGAGELGNAVLAALAERYDSKDVQLSLGLRPQTAQDSAKTQHYRSLASPHELHIISVDIASATGKSLADTFRNGKYDVVLSCTGFTAGRGTQVKLAKAVLEAGVKRYFPWQFGVDYDVIGRGSALDLFDEQLDVRDILRGQDRTQWVIVSTGMFTSFLFEESFGLIEKREGGEVVVRGLGGWDNRVTVTAAEDIGRLTAEVVVDENVKGVVYTAGETISYTKFAELVESAVGSRRTVEREVWTVEELKEELRKDPENPLRKYRVVFAEGRGVSWDKGKTFNVHRGIQTIDVGGWIKAHEWTP</sequence>
<accession>A0A5C3NJS7</accession>
<reference evidence="4 5" key="1">
    <citation type="journal article" date="2019" name="Nat. Ecol. Evol.">
        <title>Megaphylogeny resolves global patterns of mushroom evolution.</title>
        <authorList>
            <person name="Varga T."/>
            <person name="Krizsan K."/>
            <person name="Foldi C."/>
            <person name="Dima B."/>
            <person name="Sanchez-Garcia M."/>
            <person name="Sanchez-Ramirez S."/>
            <person name="Szollosi G.J."/>
            <person name="Szarkandi J.G."/>
            <person name="Papp V."/>
            <person name="Albert L."/>
            <person name="Andreopoulos W."/>
            <person name="Angelini C."/>
            <person name="Antonin V."/>
            <person name="Barry K.W."/>
            <person name="Bougher N.L."/>
            <person name="Buchanan P."/>
            <person name="Buyck B."/>
            <person name="Bense V."/>
            <person name="Catcheside P."/>
            <person name="Chovatia M."/>
            <person name="Cooper J."/>
            <person name="Damon W."/>
            <person name="Desjardin D."/>
            <person name="Finy P."/>
            <person name="Geml J."/>
            <person name="Haridas S."/>
            <person name="Hughes K."/>
            <person name="Justo A."/>
            <person name="Karasinski D."/>
            <person name="Kautmanova I."/>
            <person name="Kiss B."/>
            <person name="Kocsube S."/>
            <person name="Kotiranta H."/>
            <person name="LaButti K.M."/>
            <person name="Lechner B.E."/>
            <person name="Liimatainen K."/>
            <person name="Lipzen A."/>
            <person name="Lukacs Z."/>
            <person name="Mihaltcheva S."/>
            <person name="Morgado L.N."/>
            <person name="Niskanen T."/>
            <person name="Noordeloos M.E."/>
            <person name="Ohm R.A."/>
            <person name="Ortiz-Santana B."/>
            <person name="Ovrebo C."/>
            <person name="Racz N."/>
            <person name="Riley R."/>
            <person name="Savchenko A."/>
            <person name="Shiryaev A."/>
            <person name="Soop K."/>
            <person name="Spirin V."/>
            <person name="Szebenyi C."/>
            <person name="Tomsovsky M."/>
            <person name="Tulloss R.E."/>
            <person name="Uehling J."/>
            <person name="Grigoriev I.V."/>
            <person name="Vagvolgyi C."/>
            <person name="Papp T."/>
            <person name="Martin F.M."/>
            <person name="Miettinen O."/>
            <person name="Hibbett D.S."/>
            <person name="Nagy L.G."/>
        </authorList>
    </citation>
    <scope>NUCLEOTIDE SEQUENCE [LARGE SCALE GENOMIC DNA]</scope>
    <source>
        <strain evidence="4 5">OMC1185</strain>
    </source>
</reference>
<evidence type="ECO:0000256" key="1">
    <source>
        <dbReference type="ARBA" id="ARBA00022857"/>
    </source>
</evidence>
<evidence type="ECO:0000313" key="5">
    <source>
        <dbReference type="Proteomes" id="UP000305948"/>
    </source>
</evidence>
<dbReference type="Pfam" id="PF05368">
    <property type="entry name" value="NmrA"/>
    <property type="match status" value="1"/>
</dbReference>
<dbReference type="GO" id="GO:0016491">
    <property type="term" value="F:oxidoreductase activity"/>
    <property type="evidence" value="ECO:0007669"/>
    <property type="project" value="UniProtKB-KW"/>
</dbReference>
<protein>
    <submittedName>
        <fullName evidence="4">Isoflavone reductase family protein</fullName>
    </submittedName>
</protein>
<dbReference type="EMBL" id="ML213503">
    <property type="protein sequence ID" value="TFK57652.1"/>
    <property type="molecule type" value="Genomic_DNA"/>
</dbReference>
<organism evidence="4 5">
    <name type="scientific">Heliocybe sulcata</name>
    <dbReference type="NCBI Taxonomy" id="5364"/>
    <lineage>
        <taxon>Eukaryota</taxon>
        <taxon>Fungi</taxon>
        <taxon>Dikarya</taxon>
        <taxon>Basidiomycota</taxon>
        <taxon>Agaricomycotina</taxon>
        <taxon>Agaricomycetes</taxon>
        <taxon>Gloeophyllales</taxon>
        <taxon>Gloeophyllaceae</taxon>
        <taxon>Heliocybe</taxon>
    </lineage>
</organism>
<dbReference type="CDD" id="cd05259">
    <property type="entry name" value="PCBER_SDR_a"/>
    <property type="match status" value="1"/>
</dbReference>
<evidence type="ECO:0000259" key="3">
    <source>
        <dbReference type="Pfam" id="PF05368"/>
    </source>
</evidence>
<dbReference type="InterPro" id="IPR036291">
    <property type="entry name" value="NAD(P)-bd_dom_sf"/>
</dbReference>
<dbReference type="OrthoDB" id="5283654at2759"/>
<dbReference type="STRING" id="5364.A0A5C3NJS7"/>
<keyword evidence="2" id="KW-0560">Oxidoreductase</keyword>
<feature type="domain" description="NmrA-like" evidence="3">
    <location>
        <begin position="4"/>
        <end position="260"/>
    </location>
</feature>
<dbReference type="InterPro" id="IPR051609">
    <property type="entry name" value="NmrA/Isoflavone_reductase-like"/>
</dbReference>
<keyword evidence="5" id="KW-1185">Reference proteome</keyword>
<dbReference type="InterPro" id="IPR045312">
    <property type="entry name" value="PCBER-like"/>
</dbReference>
<evidence type="ECO:0000313" key="4">
    <source>
        <dbReference type="EMBL" id="TFK57652.1"/>
    </source>
</evidence>
<dbReference type="SUPFAM" id="SSF51735">
    <property type="entry name" value="NAD(P)-binding Rossmann-fold domains"/>
    <property type="match status" value="1"/>
</dbReference>
<name>A0A5C3NJS7_9AGAM</name>
<dbReference type="Proteomes" id="UP000305948">
    <property type="component" value="Unassembled WGS sequence"/>
</dbReference>
<dbReference type="PANTHER" id="PTHR47706:SF6">
    <property type="entry name" value="NMRA-LIKE FAMILY PROTEIN (AFU_ORTHOLOGUE AFUA_6G00280)"/>
    <property type="match status" value="1"/>
</dbReference>
<dbReference type="InterPro" id="IPR008030">
    <property type="entry name" value="NmrA-like"/>
</dbReference>